<feature type="transmembrane region" description="Helical" evidence="1">
    <location>
        <begin position="85"/>
        <end position="102"/>
    </location>
</feature>
<organism evidence="2 3">
    <name type="scientific">Aureibacillus halotolerans</name>
    <dbReference type="NCBI Taxonomy" id="1508390"/>
    <lineage>
        <taxon>Bacteria</taxon>
        <taxon>Bacillati</taxon>
        <taxon>Bacillota</taxon>
        <taxon>Bacilli</taxon>
        <taxon>Bacillales</taxon>
        <taxon>Bacillaceae</taxon>
        <taxon>Aureibacillus</taxon>
    </lineage>
</organism>
<dbReference type="AlphaFoldDB" id="A0A4R6TS60"/>
<feature type="transmembrane region" description="Helical" evidence="1">
    <location>
        <begin position="55"/>
        <end position="73"/>
    </location>
</feature>
<dbReference type="Proteomes" id="UP000295632">
    <property type="component" value="Unassembled WGS sequence"/>
</dbReference>
<comment type="caution">
    <text evidence="2">The sequence shown here is derived from an EMBL/GenBank/DDBJ whole genome shotgun (WGS) entry which is preliminary data.</text>
</comment>
<reference evidence="2 3" key="1">
    <citation type="submission" date="2019-03" db="EMBL/GenBank/DDBJ databases">
        <title>Genomic Encyclopedia of Type Strains, Phase IV (KMG-IV): sequencing the most valuable type-strain genomes for metagenomic binning, comparative biology and taxonomic classification.</title>
        <authorList>
            <person name="Goeker M."/>
        </authorList>
    </citation>
    <scope>NUCLEOTIDE SEQUENCE [LARGE SCALE GENOMIC DNA]</scope>
    <source>
        <strain evidence="2 3">DSM 28697</strain>
    </source>
</reference>
<evidence type="ECO:0000313" key="3">
    <source>
        <dbReference type="Proteomes" id="UP000295632"/>
    </source>
</evidence>
<dbReference type="EMBL" id="SNYJ01000018">
    <property type="protein sequence ID" value="TDQ36448.1"/>
    <property type="molecule type" value="Genomic_DNA"/>
</dbReference>
<protein>
    <recommendedName>
        <fullName evidence="4">GGDEF domain-containing protein</fullName>
    </recommendedName>
</protein>
<gene>
    <name evidence="2" type="ORF">EV213_11879</name>
</gene>
<evidence type="ECO:0008006" key="4">
    <source>
        <dbReference type="Google" id="ProtNLM"/>
    </source>
</evidence>
<keyword evidence="1" id="KW-0812">Transmembrane</keyword>
<accession>A0A4R6TS60</accession>
<keyword evidence="1" id="KW-0472">Membrane</keyword>
<keyword evidence="1" id="KW-1133">Transmembrane helix</keyword>
<evidence type="ECO:0000313" key="2">
    <source>
        <dbReference type="EMBL" id="TDQ36448.1"/>
    </source>
</evidence>
<dbReference type="OrthoDB" id="1952191at2"/>
<dbReference type="RefSeq" id="WP_133581735.1">
    <property type="nucleotide sequence ID" value="NZ_SNYJ01000018.1"/>
</dbReference>
<feature type="transmembrane region" description="Helical" evidence="1">
    <location>
        <begin position="7"/>
        <end position="23"/>
    </location>
</feature>
<keyword evidence="3" id="KW-1185">Reference proteome</keyword>
<proteinExistence type="predicted"/>
<feature type="transmembrane region" description="Helical" evidence="1">
    <location>
        <begin position="29"/>
        <end position="48"/>
    </location>
</feature>
<evidence type="ECO:0000256" key="1">
    <source>
        <dbReference type="SAM" id="Phobius"/>
    </source>
</evidence>
<sequence>MKSFSTTFAILSVLTFLSITMLLTLSDGVLFWIDLGILAVSIVSMCLFSTTKNYLFLLVVSLTVGFSFTFYAFLTDSSPEEQVQYMLQNVWVTVCLILLWLLSSHIRRVFEENKLLQNKVIELQKVDQFTGLLSPQEFSSQAAILYKGSARRNEACYLMTIVLLQRVYTDRALTNVISDTLLDTLRADYDLITMSGPTTFQVFLQNTTDMGCERVAQRMHDGLRPKINAVQIPIQTTFTKVDDAVILSLKEMSLRRDKAQ</sequence>
<name>A0A4R6TS60_9BACI</name>